<dbReference type="AlphaFoldDB" id="A0A8X6PSY5"/>
<sequence>MSVQRSATPGSEECLLCNNNYESESCNMFNAKEEKKILKEEAAVCYLCLKPHHRVAEYFKKDFVVFVEDLTIFQYVSEIGVIALLRTSKPVIVADDLLRGQVQVQQSLTIREESVLILKDASLDLRKWRTNSPELRQELKKLNFEIDEFEESQNTKLTASKVLGVGWNKRLIHFILILKIWKNFFLKEIRLLQVAGRLFDPMGFIGPCTIRVKCLIQEIWCLGLDWDDQLCTQTIRDFLE</sequence>
<reference evidence="1" key="1">
    <citation type="submission" date="2020-08" db="EMBL/GenBank/DDBJ databases">
        <title>Multicomponent nature underlies the extraordinary mechanical properties of spider dragline silk.</title>
        <authorList>
            <person name="Kono N."/>
            <person name="Nakamura H."/>
            <person name="Mori M."/>
            <person name="Yoshida Y."/>
            <person name="Ohtoshi R."/>
            <person name="Malay A.D."/>
            <person name="Moran D.A.P."/>
            <person name="Tomita M."/>
            <person name="Numata K."/>
            <person name="Arakawa K."/>
        </authorList>
    </citation>
    <scope>NUCLEOTIDE SEQUENCE</scope>
</reference>
<comment type="caution">
    <text evidence="1">The sequence shown here is derived from an EMBL/GenBank/DDBJ whole genome shotgun (WGS) entry which is preliminary data.</text>
</comment>
<dbReference type="InterPro" id="IPR008042">
    <property type="entry name" value="Retrotrans_Pao"/>
</dbReference>
<protein>
    <submittedName>
        <fullName evidence="1">Uncharacterized protein</fullName>
    </submittedName>
</protein>
<proteinExistence type="predicted"/>
<dbReference type="Pfam" id="PF05380">
    <property type="entry name" value="Peptidase_A17"/>
    <property type="match status" value="1"/>
</dbReference>
<organism evidence="1 2">
    <name type="scientific">Nephila pilipes</name>
    <name type="common">Giant wood spider</name>
    <name type="synonym">Nephila maculata</name>
    <dbReference type="NCBI Taxonomy" id="299642"/>
    <lineage>
        <taxon>Eukaryota</taxon>
        <taxon>Metazoa</taxon>
        <taxon>Ecdysozoa</taxon>
        <taxon>Arthropoda</taxon>
        <taxon>Chelicerata</taxon>
        <taxon>Arachnida</taxon>
        <taxon>Araneae</taxon>
        <taxon>Araneomorphae</taxon>
        <taxon>Entelegynae</taxon>
        <taxon>Araneoidea</taxon>
        <taxon>Nephilidae</taxon>
        <taxon>Nephila</taxon>
    </lineage>
</organism>
<dbReference type="OrthoDB" id="8026138at2759"/>
<gene>
    <name evidence="1" type="primary">AVEN_172859_1</name>
    <name evidence="1" type="ORF">NPIL_582721</name>
</gene>
<evidence type="ECO:0000313" key="1">
    <source>
        <dbReference type="EMBL" id="GFT79250.1"/>
    </source>
</evidence>
<dbReference type="PANTHER" id="PTHR47331">
    <property type="entry name" value="PHD-TYPE DOMAIN-CONTAINING PROTEIN"/>
    <property type="match status" value="1"/>
</dbReference>
<evidence type="ECO:0000313" key="2">
    <source>
        <dbReference type="Proteomes" id="UP000887013"/>
    </source>
</evidence>
<accession>A0A8X6PSY5</accession>
<dbReference type="Proteomes" id="UP000887013">
    <property type="component" value="Unassembled WGS sequence"/>
</dbReference>
<dbReference type="EMBL" id="BMAW01022734">
    <property type="protein sequence ID" value="GFT79250.1"/>
    <property type="molecule type" value="Genomic_DNA"/>
</dbReference>
<name>A0A8X6PSY5_NEPPI</name>
<keyword evidence="2" id="KW-1185">Reference proteome</keyword>